<dbReference type="AlphaFoldDB" id="A0A069D9W7"/>
<name>A0A069D9W7_9BACE</name>
<dbReference type="EMBL" id="BAJS01000012">
    <property type="protein sequence ID" value="GAK37024.1"/>
    <property type="molecule type" value="Genomic_DNA"/>
</dbReference>
<evidence type="ECO:0000313" key="2">
    <source>
        <dbReference type="Proteomes" id="UP000027601"/>
    </source>
</evidence>
<evidence type="ECO:0000313" key="1">
    <source>
        <dbReference type="EMBL" id="GAK37024.1"/>
    </source>
</evidence>
<gene>
    <name evidence="1" type="ORF">JCM15093_2239</name>
</gene>
<accession>A0A069D9W7</accession>
<reference evidence="1 2" key="1">
    <citation type="journal article" date="2015" name="Microbes Environ.">
        <title>Distribution and evolution of nitrogen fixation genes in the phylum bacteroidetes.</title>
        <authorList>
            <person name="Inoue J."/>
            <person name="Oshima K."/>
            <person name="Suda W."/>
            <person name="Sakamoto M."/>
            <person name="Iino T."/>
            <person name="Noda S."/>
            <person name="Hongoh Y."/>
            <person name="Hattori M."/>
            <person name="Ohkuma M."/>
        </authorList>
    </citation>
    <scope>NUCLEOTIDE SEQUENCE [LARGE SCALE GENOMIC DNA]</scope>
    <source>
        <strain evidence="1 2">JCM 15093</strain>
    </source>
</reference>
<proteinExistence type="predicted"/>
<keyword evidence="2" id="KW-1185">Reference proteome</keyword>
<comment type="caution">
    <text evidence="1">The sequence shown here is derived from an EMBL/GenBank/DDBJ whole genome shotgun (WGS) entry which is preliminary data.</text>
</comment>
<sequence>MKGLILSVCISLLSVAGSRGTNQSSFIYWEDMTTTEQDNILYSPAICKNAVRYYLKNFRTTDNKLTEELLSEITCNGNSNQEVIFYFYIFNQICLESDSALSEILGKYCMKFALINPEFTLWYFKKNPKVEKVYAELMGTEFYFKEDGSSDIEYNYKDFKKAIETRIKNNPEYKEIASLFYHEIEIVMKKMD</sequence>
<organism evidence="1 2">
    <name type="scientific">Bacteroides graminisolvens DSM 19988 = JCM 15093</name>
    <dbReference type="NCBI Taxonomy" id="1121097"/>
    <lineage>
        <taxon>Bacteria</taxon>
        <taxon>Pseudomonadati</taxon>
        <taxon>Bacteroidota</taxon>
        <taxon>Bacteroidia</taxon>
        <taxon>Bacteroidales</taxon>
        <taxon>Bacteroidaceae</taxon>
        <taxon>Bacteroides</taxon>
    </lineage>
</organism>
<protein>
    <submittedName>
        <fullName evidence="1">Uncharacterized protein</fullName>
    </submittedName>
</protein>
<dbReference type="Proteomes" id="UP000027601">
    <property type="component" value="Unassembled WGS sequence"/>
</dbReference>